<dbReference type="EMBL" id="JRNR01000004">
    <property type="protein sequence ID" value="KGF50432.1"/>
    <property type="molecule type" value="Genomic_DNA"/>
</dbReference>
<feature type="non-terminal residue" evidence="5">
    <location>
        <position position="1"/>
    </location>
</feature>
<dbReference type="PANTHER" id="PTHR43140:SF1">
    <property type="entry name" value="TYPE I RESTRICTION ENZYME ECOKI SPECIFICITY SUBUNIT"/>
    <property type="match status" value="1"/>
</dbReference>
<evidence type="ECO:0000313" key="5">
    <source>
        <dbReference type="EMBL" id="KGF50432.1"/>
    </source>
</evidence>
<evidence type="ECO:0000256" key="2">
    <source>
        <dbReference type="ARBA" id="ARBA00022747"/>
    </source>
</evidence>
<evidence type="ECO:0000256" key="3">
    <source>
        <dbReference type="ARBA" id="ARBA00023125"/>
    </source>
</evidence>
<comment type="similarity">
    <text evidence="1">Belongs to the type-I restriction system S methylase family.</text>
</comment>
<dbReference type="InterPro" id="IPR044946">
    <property type="entry name" value="Restrct_endonuc_typeI_TRD_sf"/>
</dbReference>
<evidence type="ECO:0000313" key="6">
    <source>
        <dbReference type="Proteomes" id="UP000029538"/>
    </source>
</evidence>
<proteinExistence type="inferred from homology"/>
<keyword evidence="3" id="KW-0238">DNA-binding</keyword>
<dbReference type="InterPro" id="IPR051212">
    <property type="entry name" value="Type-I_RE_S_subunit"/>
</dbReference>
<feature type="domain" description="Type I restriction modification DNA specificity" evidence="4">
    <location>
        <begin position="3"/>
        <end position="142"/>
    </location>
</feature>
<protein>
    <recommendedName>
        <fullName evidence="4">Type I restriction modification DNA specificity domain-containing protein</fullName>
    </recommendedName>
</protein>
<dbReference type="Proteomes" id="UP000029538">
    <property type="component" value="Unassembled WGS sequence"/>
</dbReference>
<dbReference type="Pfam" id="PF01420">
    <property type="entry name" value="Methylase_S"/>
    <property type="match status" value="1"/>
</dbReference>
<dbReference type="GO" id="GO:0009307">
    <property type="term" value="P:DNA restriction-modification system"/>
    <property type="evidence" value="ECO:0007669"/>
    <property type="project" value="UniProtKB-KW"/>
</dbReference>
<dbReference type="Gene3D" id="3.90.220.20">
    <property type="entry name" value="DNA methylase specificity domains"/>
    <property type="match status" value="1"/>
</dbReference>
<reference evidence="5 6" key="1">
    <citation type="submission" date="2014-07" db="EMBL/GenBank/DDBJ databases">
        <authorList>
            <person name="McCorrison J."/>
            <person name="Sanka R."/>
            <person name="Torralba M."/>
            <person name="Gillis M."/>
            <person name="Haft D.H."/>
            <person name="Methe B."/>
            <person name="Sutton G."/>
            <person name="Nelson K.E."/>
        </authorList>
    </citation>
    <scope>NUCLEOTIDE SEQUENCE [LARGE SCALE GENOMIC DNA]</scope>
    <source>
        <strain evidence="5 6">DNF00882</strain>
    </source>
</reference>
<dbReference type="AlphaFoldDB" id="A0A096C659"/>
<accession>A0A096C659</accession>
<gene>
    <name evidence="5" type="ORF">HMPREF0654_01810</name>
</gene>
<comment type="caution">
    <text evidence="5">The sequence shown here is derived from an EMBL/GenBank/DDBJ whole genome shotgun (WGS) entry which is preliminary data.</text>
</comment>
<dbReference type="PANTHER" id="PTHR43140">
    <property type="entry name" value="TYPE-1 RESTRICTION ENZYME ECOKI SPECIFICITY PROTEIN"/>
    <property type="match status" value="1"/>
</dbReference>
<organism evidence="5 6">
    <name type="scientific">Prevotella disiens DNF00882</name>
    <dbReference type="NCBI Taxonomy" id="1401075"/>
    <lineage>
        <taxon>Bacteria</taxon>
        <taxon>Pseudomonadati</taxon>
        <taxon>Bacteroidota</taxon>
        <taxon>Bacteroidia</taxon>
        <taxon>Bacteroidales</taxon>
        <taxon>Prevotellaceae</taxon>
        <taxon>Prevotella</taxon>
    </lineage>
</organism>
<sequence length="179" mass="20615">NNDSWEKKKLKDICDKGSSNISQKQLKEIEGEYPIYGASGFIKKIDFYHQKSKYIAVIKDGSGVGRTMLLPEKSSVIGTLQYIIPKENIDIKFLYYLLQSLELAKYTQGAAIPHIYFRDYGEANIYVPNLQVQHSIAEKIETKYFNLQALETNYRRTISDCDELKQSILRKAFEGELTL</sequence>
<evidence type="ECO:0000256" key="1">
    <source>
        <dbReference type="ARBA" id="ARBA00010923"/>
    </source>
</evidence>
<name>A0A096C659_9BACT</name>
<dbReference type="RefSeq" id="WP_036882303.1">
    <property type="nucleotide sequence ID" value="NZ_JRNR01000004.1"/>
</dbReference>
<dbReference type="InterPro" id="IPR000055">
    <property type="entry name" value="Restrct_endonuc_typeI_TRD"/>
</dbReference>
<dbReference type="SUPFAM" id="SSF116734">
    <property type="entry name" value="DNA methylase specificity domain"/>
    <property type="match status" value="1"/>
</dbReference>
<keyword evidence="2" id="KW-0680">Restriction system</keyword>
<dbReference type="GO" id="GO:0003677">
    <property type="term" value="F:DNA binding"/>
    <property type="evidence" value="ECO:0007669"/>
    <property type="project" value="UniProtKB-KW"/>
</dbReference>
<evidence type="ECO:0000259" key="4">
    <source>
        <dbReference type="Pfam" id="PF01420"/>
    </source>
</evidence>